<dbReference type="Gene3D" id="1.10.3380.10">
    <property type="entry name" value="Sec63 N-terminal domain-like domain"/>
    <property type="match status" value="2"/>
</dbReference>
<dbReference type="SMART" id="SM00487">
    <property type="entry name" value="DEXDc"/>
    <property type="match status" value="2"/>
</dbReference>
<dbReference type="Gene3D" id="3.40.50.300">
    <property type="entry name" value="P-loop containing nucleotide triphosphate hydrolases"/>
    <property type="match status" value="4"/>
</dbReference>
<protein>
    <recommendedName>
        <fullName evidence="4">Activating signal cointegrator 1 complex subunit 3</fullName>
        <ecNumber evidence="16">5.6.2.4</ecNumber>
    </recommendedName>
</protein>
<evidence type="ECO:0000256" key="13">
    <source>
        <dbReference type="ARBA" id="ARBA00023235"/>
    </source>
</evidence>
<dbReference type="InterPro" id="IPR014001">
    <property type="entry name" value="Helicase_ATP-bd"/>
</dbReference>
<evidence type="ECO:0000256" key="6">
    <source>
        <dbReference type="ARBA" id="ARBA00022737"/>
    </source>
</evidence>
<evidence type="ECO:0000256" key="16">
    <source>
        <dbReference type="ARBA" id="ARBA00034808"/>
    </source>
</evidence>
<evidence type="ECO:0000256" key="3">
    <source>
        <dbReference type="ARBA" id="ARBA00008708"/>
    </source>
</evidence>
<accession>A0AA41TC19</accession>
<evidence type="ECO:0000256" key="2">
    <source>
        <dbReference type="ARBA" id="ARBA00004514"/>
    </source>
</evidence>
<keyword evidence="9" id="KW-0378">Hydrolase</keyword>
<comment type="catalytic activity">
    <reaction evidence="15">
        <text>Couples ATP hydrolysis with the unwinding of duplex DNA by translocating in the 3'-5' direction.</text>
        <dbReference type="EC" id="5.6.2.4"/>
    </reaction>
</comment>
<dbReference type="PIRSF" id="PIRSF039073">
    <property type="entry name" value="BRR2"/>
    <property type="match status" value="1"/>
</dbReference>
<dbReference type="FunFam" id="3.40.50.300:FF:000198">
    <property type="entry name" value="Activating signal cointegrator 1 complex subunit"/>
    <property type="match status" value="1"/>
</dbReference>
<feature type="domain" description="Helicase ATP-binding" evidence="20">
    <location>
        <begin position="1164"/>
        <end position="1339"/>
    </location>
</feature>
<dbReference type="FunFam" id="3.40.50.300:FF:000231">
    <property type="entry name" value="Activating signal cointegrator 1 complex subunit 3"/>
    <property type="match status" value="1"/>
</dbReference>
<dbReference type="SUPFAM" id="SSF46785">
    <property type="entry name" value="Winged helix' DNA-binding domain"/>
    <property type="match status" value="1"/>
</dbReference>
<dbReference type="PROSITE" id="PS51257">
    <property type="entry name" value="PROKAR_LIPOPROTEIN"/>
    <property type="match status" value="1"/>
</dbReference>
<dbReference type="Gene3D" id="2.60.40.150">
    <property type="entry name" value="C2 domain"/>
    <property type="match status" value="2"/>
</dbReference>
<dbReference type="Pfam" id="PF26582">
    <property type="entry name" value="ASCC3_N"/>
    <property type="match status" value="1"/>
</dbReference>
<proteinExistence type="inferred from homology"/>
<evidence type="ECO:0000313" key="22">
    <source>
        <dbReference type="EMBL" id="MBZ3891540.1"/>
    </source>
</evidence>
<dbReference type="InterPro" id="IPR050474">
    <property type="entry name" value="Hel308_SKI2-like"/>
</dbReference>
<sequence>METKAIKQMFGPFPSSSATTACNATNRIISHFNQDDLTALVQMTEKESSDKVFFGKNLAFSFDMHDLDHFDELPINGEAQKTISLDYKKFLNEHFQEPSTPELKPVEKTNGSFLWCEVEKYLNATLKEMTEAPRIEDLCCTLYDMLASVKSGDELQDELFELLGPEGLDLIEKLLQNRITIVDRFLNSSNDHKIQALQDNCKKILGENTKPNYGCQVTIQSEQEKQLMKQYRREEKRIARREKKSGEDAEVSGDGLMGFDPKELRIHREQALLNARSVPILSRQRDMDIEKIRYPHVYDSQAEARKTSAFIAGAKMILPEGIQRENNKLYEEVRIPYSEPMPVGLEEKPVYIQDLDEIGQLAFKGMRRLNRIQSIVFETAYNTNENMLICAPTGAGKTNIAMLTVLHEIRQHFQQGVIKKNEFKIVYVAPMKALAAEMTNYFSKRLEPLGIIVKELTGDMQLSKNEILRTQMLVTTPEKWDVVTRKSVGDVALSQIVKLLILDEVHLLHEDRGPVLESIVARTLRQVESTQSMIRILGLSATLPNYLDVATFLHVNPYIGLFYFDGRFRPVPLGQTFLGIKSANKVMVFVHARNATVRTAMSLIERAKNCGQIFCFLPTQGPEYGHAEKQVQKSRNKQVRELFPDGFSIHHAGMLRQDRNLVENLFSNGHIKVLVCTATLAWGVNLPAHAVIIKGTQIYAAKRGSFVDLGILDVMQIFGRAGRPQFDKFGEGVIITTHDKLSHYLTLLTQQNPIESQFLESLADNLNAEIDPTLRKHREQLVIEVGRKLDKAQMIRFEERTGYFSSTDLGRTASHYYIKYNTIETFNELFDAHKTEGDIFAIVSKAEEFDQIKVREEEIEELDALLNNFCELSAPGGVENSYGKINILLQTYISRGEMDSFSLISDSAYVAQNAARIVRALFEIALRKRWPTMTYRLLNLSKVIDKRLWGWASPLRQFSVLPPHILTRLEEKKLTVDKLKDMRKDEIGHILHHVNIGLKVKQCVHQIPSVMMEASIQPITRTVLRVTLSIYPDFTWNDQVHGTVGEPWWIWVEDPTNDHIYHSEYFLALKKQVISKEAQLLVFTIPIFEPLPSQYYIRAVSDRWLGAEAVCIINFQHLILPERHPPHTELLDLQPLPVTALGCKAYEALYNFSHFNPVQTQIFHTLYHTDCNVLLGAPTGSGKTVAAELAIFRVFNKYPTSKAVYIAPLKALVRERMDDWKVRIEEKLGKRVIELTGDVTPDMKSIAQADLIVTTPEKWDGVSRSWQNRNYVQQVTILIIDEIHLLGEERGPVLEVIVSRTNFISSHTEKPVRIVGLSTALANARDLADWLNIKQMGLFNFRPSVRPVPLEVHIQGFPGQHYCPRMASMNKPAFQAIRSHSPAKPVLIFVSSRRQTRLTALELIAFLATEEDPKQWLNMDEREMENIIGTVRDSNLKLTLAFGIGMHHAGLHERDRKTVEELFVNCKVQVLIATSTLAWGVNFPAHLVIIKGTEYYDGKTRRYVDFPITDVLQMMGRAGRPQFDDQGKAVILVHDIKKDFYKKFLYEPFPVESSLLGVLSDHLNAEIAGGTITSKQDAMDYITWTYFFRRLIMNPSYYNLGDVSHDSVNKFLSHLIEKSLVELELSYCIEIGEDNRSIEPLTYGRIASYYYLKHQTVKMFKDRLKPECTIEELLSILSDAEEYTDLPVRHNEDHMNSELAKCLPVELNPHSFDSPHTKAHLLLQAHLSRAMLPCPDYDTDTKTVLDQALRVCQAMLDVAANQGWLVTALNITNLVQMVIQGRWLKDSSLLTLPNIEQHHLHLFRKWKPIIKGSRARCRTSIECLPELIHACGGKDHIFSSMVEKELQATKTKQAWNFLSRLPVINVGISVKGSWDDLVEGHNELSVSTLTADKRDDNRWIKLHADQEYVLQVSLQRVHFGFHKGKQESSAVTPRFPKSKDEGWFLILGEVDKRELIALKRVGYVRNHHVASLSFFTPEIPGRYIFTLYLMSDCYLGLDQQYDIYLNVTQESISTQVNMEVSNAFTDLAVK</sequence>
<dbReference type="InterPro" id="IPR027417">
    <property type="entry name" value="P-loop_NTPase"/>
</dbReference>
<dbReference type="SMART" id="SM00382">
    <property type="entry name" value="AAA"/>
    <property type="match status" value="2"/>
</dbReference>
<feature type="domain" description="Helicase C-terminal" evidence="21">
    <location>
        <begin position="1372"/>
        <end position="1567"/>
    </location>
</feature>
<dbReference type="PANTHER" id="PTHR47961:SF13">
    <property type="entry name" value="ACTIVATING SIGNAL COINTEGRATOR 1 COMPLEX SUBUNIT 3"/>
    <property type="match status" value="1"/>
</dbReference>
<evidence type="ECO:0000256" key="18">
    <source>
        <dbReference type="ARBA" id="ARBA00057259"/>
    </source>
</evidence>
<keyword evidence="12" id="KW-0234">DNA repair</keyword>
<organism evidence="22 23">
    <name type="scientific">Sciurus carolinensis</name>
    <name type="common">Eastern gray squirrel</name>
    <dbReference type="NCBI Taxonomy" id="30640"/>
    <lineage>
        <taxon>Eukaryota</taxon>
        <taxon>Metazoa</taxon>
        <taxon>Chordata</taxon>
        <taxon>Craniata</taxon>
        <taxon>Vertebrata</taxon>
        <taxon>Euteleostomi</taxon>
        <taxon>Mammalia</taxon>
        <taxon>Eutheria</taxon>
        <taxon>Euarchontoglires</taxon>
        <taxon>Glires</taxon>
        <taxon>Rodentia</taxon>
        <taxon>Sciuromorpha</taxon>
        <taxon>Sciuridae</taxon>
        <taxon>Sciurinae</taxon>
        <taxon>Sciurini</taxon>
        <taxon>Sciurus</taxon>
    </lineage>
</organism>
<dbReference type="FunFam" id="3.40.50.300:FF:000062">
    <property type="entry name" value="U5 small nuclear ribonucleoprotein helicase"/>
    <property type="match status" value="1"/>
</dbReference>
<keyword evidence="14" id="KW-0539">Nucleus</keyword>
<dbReference type="GO" id="GO:0032991">
    <property type="term" value="C:protein-containing complex"/>
    <property type="evidence" value="ECO:0007669"/>
    <property type="project" value="UniProtKB-ARBA"/>
</dbReference>
<dbReference type="Gene3D" id="1.10.10.10">
    <property type="entry name" value="Winged helix-like DNA-binding domain superfamily/Winged helix DNA-binding domain"/>
    <property type="match status" value="1"/>
</dbReference>
<dbReference type="InterPro" id="IPR058856">
    <property type="entry name" value="ASCC3_N"/>
</dbReference>
<comment type="catalytic activity">
    <reaction evidence="17">
        <text>ATP + H2O = ADP + phosphate + H(+)</text>
        <dbReference type="Rhea" id="RHEA:13065"/>
        <dbReference type="ChEBI" id="CHEBI:15377"/>
        <dbReference type="ChEBI" id="CHEBI:15378"/>
        <dbReference type="ChEBI" id="CHEBI:30616"/>
        <dbReference type="ChEBI" id="CHEBI:43474"/>
        <dbReference type="ChEBI" id="CHEBI:456216"/>
        <dbReference type="EC" id="5.6.2.4"/>
    </reaction>
</comment>
<comment type="caution">
    <text evidence="22">The sequence shown here is derived from an EMBL/GenBank/DDBJ whole genome shotgun (WGS) entry which is preliminary data.</text>
</comment>
<reference evidence="22" key="1">
    <citation type="submission" date="2020-03" db="EMBL/GenBank/DDBJ databases">
        <title>Studies in the Genomics of Life Span.</title>
        <authorList>
            <person name="Glass D."/>
        </authorList>
    </citation>
    <scope>NUCLEOTIDE SEQUENCE</scope>
    <source>
        <strain evidence="22">SUZIE</strain>
        <tissue evidence="22">Muscle</tissue>
    </source>
</reference>
<dbReference type="CDD" id="cd18020">
    <property type="entry name" value="DEXHc_ASCC3_1"/>
    <property type="match status" value="1"/>
</dbReference>
<evidence type="ECO:0000256" key="17">
    <source>
        <dbReference type="ARBA" id="ARBA00048988"/>
    </source>
</evidence>
<comment type="subcellular location">
    <subcellularLocation>
        <location evidence="2">Cytoplasm</location>
        <location evidence="2">Cytosol</location>
    </subcellularLocation>
    <subcellularLocation>
        <location evidence="1">Nucleus speckle</location>
    </subcellularLocation>
</comment>
<evidence type="ECO:0000256" key="9">
    <source>
        <dbReference type="ARBA" id="ARBA00022801"/>
    </source>
</evidence>
<dbReference type="SMART" id="SM00490">
    <property type="entry name" value="HELICc"/>
    <property type="match status" value="2"/>
</dbReference>
<dbReference type="Pfam" id="PF00271">
    <property type="entry name" value="Helicase_C"/>
    <property type="match status" value="2"/>
</dbReference>
<dbReference type="PROSITE" id="PS51194">
    <property type="entry name" value="HELICASE_CTER"/>
    <property type="match status" value="2"/>
</dbReference>
<comment type="subunit">
    <text evidence="19">Identified in the ASCC complex that contains ASCC1, ASCC2 and ASCC3. Functions as a scaffolding subunit that interacts directly with both ASCC1 and ASCC2. Interacts directly with ALKBH3, and thereby recruits ALKBH3 to the ASCC complex. Part of the ASC-1/TRIP4 complex, that contains TRIP4, ASCC1, ASCC2 and ASCC3. Part of the RQT (ribosome quality control trigger) complex, that contains ASCC2, ASCC3 and TRIP4. Associates with ribosomes; recruited to collided ribosomes. Interacts with ZCCHC4. Interacts with ZNF598. Interacts with RPS3.</text>
</comment>
<dbReference type="CDD" id="cd18795">
    <property type="entry name" value="SF2_C_Ski2"/>
    <property type="match status" value="2"/>
</dbReference>
<dbReference type="InterPro" id="IPR036390">
    <property type="entry name" value="WH_DNA-bd_sf"/>
</dbReference>
<dbReference type="GO" id="GO:0005524">
    <property type="term" value="F:ATP binding"/>
    <property type="evidence" value="ECO:0007669"/>
    <property type="project" value="UniProtKB-KW"/>
</dbReference>
<evidence type="ECO:0000313" key="23">
    <source>
        <dbReference type="Proteomes" id="UP001166674"/>
    </source>
</evidence>
<dbReference type="SMART" id="SM00973">
    <property type="entry name" value="Sec63"/>
    <property type="match status" value="2"/>
</dbReference>
<evidence type="ECO:0000256" key="14">
    <source>
        <dbReference type="ARBA" id="ARBA00023242"/>
    </source>
</evidence>
<comment type="function">
    <text evidence="18">ATPase involved both in DNA repair and rescue of stalled ribosomes. 3'-5' DNA helicase involved in repair of alkylated DNA: promotes DNA unwinding to generate single-stranded substrate needed for ALKBH3, enabling ALKBH3 to process alkylated N3-methylcytosine (3mC) within double-stranded regions. Also involved in activation of the ribosome quality control (RQC) pathway, a pathway that degrades nascent peptide chains during problematic translation. Drives the splitting of stalled ribosomes that are ubiquitinated in a ZNF598-dependent manner, as part of the ribosome quality control trigger (RQT) complex. Part of the ASC-1 complex that enhances NF-kappa-B, SRF and AP1 transactivation.</text>
</comment>
<keyword evidence="8" id="KW-0227">DNA damage</keyword>
<dbReference type="FunFam" id="1.10.3380.10:FF:000002">
    <property type="entry name" value="Activating signal cointegrator 1 complex subunit 3"/>
    <property type="match status" value="1"/>
</dbReference>
<dbReference type="EC" id="5.6.2.4" evidence="16"/>
<dbReference type="FunFam" id="1.10.150.20:FF:000028">
    <property type="entry name" value="activating signal cointegrator 1 complex subunit 3"/>
    <property type="match status" value="1"/>
</dbReference>
<evidence type="ECO:0000256" key="10">
    <source>
        <dbReference type="ARBA" id="ARBA00022806"/>
    </source>
</evidence>
<keyword evidence="6" id="KW-0677">Repeat</keyword>
<dbReference type="GO" id="GO:0005634">
    <property type="term" value="C:nucleus"/>
    <property type="evidence" value="ECO:0007669"/>
    <property type="project" value="UniProtKB-SubCell"/>
</dbReference>
<dbReference type="InterPro" id="IPR036388">
    <property type="entry name" value="WH-like_DNA-bd_sf"/>
</dbReference>
<dbReference type="InterPro" id="IPR014756">
    <property type="entry name" value="Ig_E-set"/>
</dbReference>
<keyword evidence="13" id="KW-0413">Isomerase</keyword>
<dbReference type="Pfam" id="PF00270">
    <property type="entry name" value="DEAD"/>
    <property type="match status" value="2"/>
</dbReference>
<dbReference type="Proteomes" id="UP001166674">
    <property type="component" value="Unassembled WGS sequence"/>
</dbReference>
<dbReference type="GO" id="GO:0016787">
    <property type="term" value="F:hydrolase activity"/>
    <property type="evidence" value="ECO:0007669"/>
    <property type="project" value="UniProtKB-KW"/>
</dbReference>
<keyword evidence="5" id="KW-0963">Cytoplasm</keyword>
<comment type="similarity">
    <text evidence="3">Belongs to the helicase family.</text>
</comment>
<dbReference type="SUPFAM" id="SSF158702">
    <property type="entry name" value="Sec63 N-terminal domain-like"/>
    <property type="match status" value="2"/>
</dbReference>
<dbReference type="Gene3D" id="1.10.150.20">
    <property type="entry name" value="5' to 3' exonuclease, C-terminal subdomain"/>
    <property type="match status" value="1"/>
</dbReference>
<dbReference type="Pfam" id="PF02889">
    <property type="entry name" value="Sec63"/>
    <property type="match status" value="2"/>
</dbReference>
<feature type="domain" description="Helicase C-terminal" evidence="21">
    <location>
        <begin position="572"/>
        <end position="782"/>
    </location>
</feature>
<evidence type="ECO:0000256" key="8">
    <source>
        <dbReference type="ARBA" id="ARBA00022763"/>
    </source>
</evidence>
<evidence type="ECO:0000256" key="15">
    <source>
        <dbReference type="ARBA" id="ARBA00034617"/>
    </source>
</evidence>
<dbReference type="FunFam" id="2.60.40.150:FF:000004">
    <property type="entry name" value="RNA helicase, activating signal cointegrator 1"/>
    <property type="match status" value="1"/>
</dbReference>
<dbReference type="EMBL" id="JAATJV010450194">
    <property type="protein sequence ID" value="MBZ3891540.1"/>
    <property type="molecule type" value="Genomic_DNA"/>
</dbReference>
<dbReference type="GO" id="GO:0005737">
    <property type="term" value="C:cytoplasm"/>
    <property type="evidence" value="ECO:0007669"/>
    <property type="project" value="UniProtKB-SubCell"/>
</dbReference>
<dbReference type="InterPro" id="IPR057842">
    <property type="entry name" value="WH_MER3"/>
</dbReference>
<dbReference type="CDD" id="cd18022">
    <property type="entry name" value="DEXHc_ASCC3_2"/>
    <property type="match status" value="1"/>
</dbReference>
<keyword evidence="10" id="KW-0347">Helicase</keyword>
<evidence type="ECO:0000256" key="5">
    <source>
        <dbReference type="ARBA" id="ARBA00022490"/>
    </source>
</evidence>
<dbReference type="Pfam" id="PF23445">
    <property type="entry name" value="WHD_SNRNP200"/>
    <property type="match status" value="1"/>
</dbReference>
<evidence type="ECO:0000259" key="21">
    <source>
        <dbReference type="PROSITE" id="PS51194"/>
    </source>
</evidence>
<dbReference type="InterPro" id="IPR011545">
    <property type="entry name" value="DEAD/DEAH_box_helicase_dom"/>
</dbReference>
<dbReference type="PANTHER" id="PTHR47961">
    <property type="entry name" value="DNA POLYMERASE THETA, PUTATIVE (AFU_ORTHOLOGUE AFUA_1G05260)-RELATED"/>
    <property type="match status" value="1"/>
</dbReference>
<evidence type="ECO:0000256" key="1">
    <source>
        <dbReference type="ARBA" id="ARBA00004324"/>
    </source>
</evidence>
<evidence type="ECO:0000256" key="19">
    <source>
        <dbReference type="ARBA" id="ARBA00064123"/>
    </source>
</evidence>
<dbReference type="InterPro" id="IPR003593">
    <property type="entry name" value="AAA+_ATPase"/>
</dbReference>
<keyword evidence="23" id="KW-1185">Reference proteome</keyword>
<evidence type="ECO:0000256" key="4">
    <source>
        <dbReference type="ARBA" id="ARBA00014590"/>
    </source>
</evidence>
<evidence type="ECO:0000256" key="7">
    <source>
        <dbReference type="ARBA" id="ARBA00022741"/>
    </source>
</evidence>
<dbReference type="PROSITE" id="PS51192">
    <property type="entry name" value="HELICASE_ATP_BIND_1"/>
    <property type="match status" value="2"/>
</dbReference>
<name>A0AA41TC19_SCICA</name>
<dbReference type="SUPFAM" id="SSF81296">
    <property type="entry name" value="E set domains"/>
    <property type="match status" value="1"/>
</dbReference>
<dbReference type="SUPFAM" id="SSF52540">
    <property type="entry name" value="P-loop containing nucleoside triphosphate hydrolases"/>
    <property type="match status" value="4"/>
</dbReference>
<feature type="domain" description="Helicase ATP-binding" evidence="20">
    <location>
        <begin position="378"/>
        <end position="561"/>
    </location>
</feature>
<dbReference type="GO" id="GO:0003676">
    <property type="term" value="F:nucleic acid binding"/>
    <property type="evidence" value="ECO:0007669"/>
    <property type="project" value="InterPro"/>
</dbReference>
<evidence type="ECO:0000256" key="12">
    <source>
        <dbReference type="ARBA" id="ARBA00023204"/>
    </source>
</evidence>
<dbReference type="GO" id="GO:0043138">
    <property type="term" value="F:3'-5' DNA helicase activity"/>
    <property type="evidence" value="ECO:0007669"/>
    <property type="project" value="UniProtKB-EC"/>
</dbReference>
<dbReference type="FunFam" id="2.60.40.150:FF:000113">
    <property type="entry name" value="activating signal cointegrator 1 complex subunit 3"/>
    <property type="match status" value="1"/>
</dbReference>
<dbReference type="FunFam" id="1.10.10.10:FF:000012">
    <property type="entry name" value="U5 small nuclear ribonucleoprotein helicase"/>
    <property type="match status" value="1"/>
</dbReference>
<dbReference type="FunFam" id="1.10.3380.10:FF:000001">
    <property type="entry name" value="U5 small nuclear ribonucleoprotein helicase"/>
    <property type="match status" value="1"/>
</dbReference>
<evidence type="ECO:0000259" key="20">
    <source>
        <dbReference type="PROSITE" id="PS51192"/>
    </source>
</evidence>
<dbReference type="InterPro" id="IPR004179">
    <property type="entry name" value="Sec63-dom"/>
</dbReference>
<evidence type="ECO:0000256" key="11">
    <source>
        <dbReference type="ARBA" id="ARBA00022840"/>
    </source>
</evidence>
<keyword evidence="7" id="KW-0547">Nucleotide-binding</keyword>
<gene>
    <name evidence="22" type="ORF">SUZIE_213470</name>
</gene>
<dbReference type="InterPro" id="IPR035892">
    <property type="entry name" value="C2_domain_sf"/>
</dbReference>
<dbReference type="InterPro" id="IPR001650">
    <property type="entry name" value="Helicase_C-like"/>
</dbReference>
<keyword evidence="11" id="KW-0067">ATP-binding</keyword>
<dbReference type="FunFam" id="3.40.50.300:FF:000102">
    <property type="entry name" value="RNA helicase, activating signal cointegrator 1"/>
    <property type="match status" value="1"/>
</dbReference>